<comment type="caution">
    <text evidence="1">The sequence shown here is derived from an EMBL/GenBank/DDBJ whole genome shotgun (WGS) entry which is preliminary data.</text>
</comment>
<dbReference type="AlphaFoldDB" id="A0A7W2JNH5"/>
<accession>A0A7W2JNH5</accession>
<evidence type="ECO:0008006" key="3">
    <source>
        <dbReference type="Google" id="ProtNLM"/>
    </source>
</evidence>
<dbReference type="RefSeq" id="WP_182369307.1">
    <property type="nucleotide sequence ID" value="NZ_JACGCU010000063.1"/>
</dbReference>
<proteinExistence type="predicted"/>
<gene>
    <name evidence="1" type="ORF">H4C44_24120</name>
</gene>
<dbReference type="Proteomes" id="UP000556620">
    <property type="component" value="Unassembled WGS sequence"/>
</dbReference>
<organism evidence="1 2">
    <name type="scientific">Pseudomonas juntendi</name>
    <dbReference type="NCBI Taxonomy" id="2666183"/>
    <lineage>
        <taxon>Bacteria</taxon>
        <taxon>Pseudomonadati</taxon>
        <taxon>Pseudomonadota</taxon>
        <taxon>Gammaproteobacteria</taxon>
        <taxon>Pseudomonadales</taxon>
        <taxon>Pseudomonadaceae</taxon>
        <taxon>Pseudomonas</taxon>
    </lineage>
</organism>
<name>A0A7W2JNH5_9PSED</name>
<sequence length="824" mass="89625">MNSKAPVRAQAVGIQSLEEFLRKMEEGAQTRKWDALLVFDRAATNALLTQEYIDRIDIKEGFFPELKDGVVDSGNGIKHFLNGLVLDKPRLSFENATIGYSKGKLQMRLVGGKHLEVIESLHNGQRFNSVTALIIYNAATRGILDMNIELSAVQGSVNDSGKVLLDLKEGEDHEFSGGATGPERIRLGVYFKGQLDSWSEEITQFPLSEMVVDANSPINPGVFGLRTHAAPGGALLGSENFGEGVVLVFVAMQGSETGEYPHDDSAMLYMLPAAVEPYTSNLVLSQKFIANQAIKRGLDQFEWINGKFDVRELPGERYELVANGQTAHWISYEYYDEGHGGTLQPWRWKLSVNGVHVPLFSPGDKFVFEGRSLKAHWHTEVVAGTVVYFIQTGDSAGRTINLDINAIVSIDASYKFVVDDAEVKPVLKFVMDDVKVNTKIDIQDDFGSGDAASAARKNSANIVVGLETKLASEFEAKASELMDMTFEIDALRLNNLLFRGENVVEPRDVSMPTDLTLLGNLAPKRTTMVISPSEPIVARGGVIEFSVSPASTGVNWTVSNLPGETGDTGSFKDPSVGRYTAPSDAAVLTEGQRRLIVTATSGELVSKALISVVPNHITVSPLVAVVGVGRSFAVSAGTPDGAAVTWDTPELGTVAPDDDPLNPGGYKYTAPLELPIGDGTKPEHYGELRLDEVTVRSVGGHSAKIDMLVVGSKSSNYWMEPEVRDDGKVALPFYKLDKHKQKVKVPEPIEWTVLRGGGSVDQDTQVYTPGNDGNDQYVIISAFHVNDDWFDTHDYVILPLPFVPGPAYTNILNGVKISHGLEEV</sequence>
<dbReference type="EMBL" id="JACGCU010000063">
    <property type="protein sequence ID" value="MBA6062249.1"/>
    <property type="molecule type" value="Genomic_DNA"/>
</dbReference>
<protein>
    <recommendedName>
        <fullName evidence="3">Imidazoleglycerol-phosphate synthase</fullName>
    </recommendedName>
</protein>
<evidence type="ECO:0000313" key="1">
    <source>
        <dbReference type="EMBL" id="MBA6062249.1"/>
    </source>
</evidence>
<evidence type="ECO:0000313" key="2">
    <source>
        <dbReference type="Proteomes" id="UP000556620"/>
    </source>
</evidence>
<reference evidence="1 2" key="1">
    <citation type="submission" date="2020-07" db="EMBL/GenBank/DDBJ databases">
        <title>Diversity of carbapenemase encoding genes among Pseudomonas putida group clinical isolates in a tertiary Brazilian hospital.</title>
        <authorList>
            <person name="Alberto-Lei F."/>
            <person name="Nodari C.S."/>
            <person name="Streling A.P."/>
            <person name="Paulino J.T."/>
            <person name="Bessa-Neto F.O."/>
            <person name="Cayo R."/>
            <person name="Gales A.C."/>
        </authorList>
    </citation>
    <scope>NUCLEOTIDE SEQUENCE [LARGE SCALE GENOMIC DNA]</scope>
    <source>
        <strain evidence="1 2">14535</strain>
    </source>
</reference>